<dbReference type="RefSeq" id="WP_260709499.1">
    <property type="nucleotide sequence ID" value="NZ_CP073767.1"/>
</dbReference>
<evidence type="ECO:0000313" key="3">
    <source>
        <dbReference type="Proteomes" id="UP001058003"/>
    </source>
</evidence>
<dbReference type="Proteomes" id="UP001058003">
    <property type="component" value="Chromosome"/>
</dbReference>
<protein>
    <submittedName>
        <fullName evidence="2">Uncharacterized protein</fullName>
    </submittedName>
</protein>
<keyword evidence="3" id="KW-1185">Reference proteome</keyword>
<name>A0A9Q9MEI1_9ACTN</name>
<organism evidence="2 3">
    <name type="scientific">Dactylosporangium aurantiacum</name>
    <dbReference type="NCBI Taxonomy" id="35754"/>
    <lineage>
        <taxon>Bacteria</taxon>
        <taxon>Bacillati</taxon>
        <taxon>Actinomycetota</taxon>
        <taxon>Actinomycetes</taxon>
        <taxon>Micromonosporales</taxon>
        <taxon>Micromonosporaceae</taxon>
        <taxon>Dactylosporangium</taxon>
    </lineage>
</organism>
<gene>
    <name evidence="2" type="ORF">Daura_32525</name>
</gene>
<accession>A0A9Q9MEI1</accession>
<evidence type="ECO:0000313" key="2">
    <source>
        <dbReference type="EMBL" id="UWZ51460.1"/>
    </source>
</evidence>
<reference evidence="2" key="1">
    <citation type="submission" date="2021-04" db="EMBL/GenBank/DDBJ databases">
        <title>Dactylosporangium aurantiacum NRRL B-8018 full assembly.</title>
        <authorList>
            <person name="Hartkoorn R.C."/>
            <person name="Beaudoing E."/>
            <person name="Hot D."/>
        </authorList>
    </citation>
    <scope>NUCLEOTIDE SEQUENCE</scope>
    <source>
        <strain evidence="2">NRRL B-8018</strain>
    </source>
</reference>
<keyword evidence="1" id="KW-1133">Transmembrane helix</keyword>
<evidence type="ECO:0000256" key="1">
    <source>
        <dbReference type="SAM" id="Phobius"/>
    </source>
</evidence>
<dbReference type="AlphaFoldDB" id="A0A9Q9MEI1"/>
<proteinExistence type="predicted"/>
<dbReference type="EMBL" id="CP073767">
    <property type="protein sequence ID" value="UWZ51460.1"/>
    <property type="molecule type" value="Genomic_DNA"/>
</dbReference>
<keyword evidence="1" id="KW-0812">Transmembrane</keyword>
<sequence>MTIVFQHFARLEGTMTNRRTPRRPRQYPINWLTVAALLSALAALITAVRGG</sequence>
<keyword evidence="1" id="KW-0472">Membrane</keyword>
<feature type="transmembrane region" description="Helical" evidence="1">
    <location>
        <begin position="29"/>
        <end position="48"/>
    </location>
</feature>
<dbReference type="KEGG" id="daur:Daura_32525"/>